<evidence type="ECO:0000256" key="2">
    <source>
        <dbReference type="SAM" id="MobiDB-lite"/>
    </source>
</evidence>
<dbReference type="SUPFAM" id="SSF89796">
    <property type="entry name" value="CoA-transferase family III (CaiB/BaiF)"/>
    <property type="match status" value="1"/>
</dbReference>
<feature type="region of interest" description="Disordered" evidence="2">
    <location>
        <begin position="358"/>
        <end position="386"/>
    </location>
</feature>
<accession>A0A395IP03</accession>
<sequence>MTGPPPLTGIRVLEFAGLAPGAMHFPRFQPPPLTLIPGPFAGLLLADYGASVLRVDRTVPNSNQSSSIPPPTPDLLTRHKSSIAVDLKSSAGISFVKSLIPHTDIIIDPFRPGVLEKLGLSPDVLLQLNPRIILARITGFRRDGKYKDMAGHDINYIAVSGALSLLGRKHEKPLPPLNVLGDFAGGGATLFQGILLALLAREKSGKGQVVEANMVDGSAYLVTFPRMLMKTSLWNKPRGENTIDSGCPYYDTYETKDGKYMAVGALEPQFFKEFIKGLGLEGSGIEKTREDRKIWPEIKETFTRLFKAKTRSEWETIFDRTDACCTPVLDYYELENNSNREGDQRPVVTLRDTPSLAISANSSENPSTGQGPGVEGGSYTGKPLYPGQGGETTLDQWLGWKRGKDYDVEKWRSDWKEAFEIMIRHSN</sequence>
<gene>
    <name evidence="3" type="ORF">DID88_009632</name>
</gene>
<dbReference type="OrthoDB" id="16747at2759"/>
<dbReference type="InterPro" id="IPR044855">
    <property type="entry name" value="CoA-Trfase_III_dom3_sf"/>
</dbReference>
<name>A0A395IP03_9HELO</name>
<feature type="compositionally biased region" description="Polar residues" evidence="2">
    <location>
        <begin position="358"/>
        <end position="369"/>
    </location>
</feature>
<reference evidence="3 4" key="1">
    <citation type="submission" date="2018-06" db="EMBL/GenBank/DDBJ databases">
        <title>Genome Sequence of the Brown Rot Fungal Pathogen Monilinia fructigena.</title>
        <authorList>
            <person name="Landi L."/>
            <person name="De Miccolis Angelini R.M."/>
            <person name="Pollastro S."/>
            <person name="Abate D."/>
            <person name="Faretra F."/>
            <person name="Romanazzi G."/>
        </authorList>
    </citation>
    <scope>NUCLEOTIDE SEQUENCE [LARGE SCALE GENOMIC DNA]</scope>
    <source>
        <strain evidence="3 4">Mfrg269</strain>
    </source>
</reference>
<dbReference type="InterPro" id="IPR023606">
    <property type="entry name" value="CoA-Trfase_III_dom_1_sf"/>
</dbReference>
<dbReference type="GO" id="GO:0003824">
    <property type="term" value="F:catalytic activity"/>
    <property type="evidence" value="ECO:0007669"/>
    <property type="project" value="InterPro"/>
</dbReference>
<dbReference type="AlphaFoldDB" id="A0A395IP03"/>
<dbReference type="InterPro" id="IPR050509">
    <property type="entry name" value="CoA-transferase_III"/>
</dbReference>
<keyword evidence="4" id="KW-1185">Reference proteome</keyword>
<evidence type="ECO:0000313" key="4">
    <source>
        <dbReference type="Proteomes" id="UP000249056"/>
    </source>
</evidence>
<dbReference type="Pfam" id="PF02515">
    <property type="entry name" value="CoA_transf_3"/>
    <property type="match status" value="1"/>
</dbReference>
<dbReference type="PANTHER" id="PTHR48228">
    <property type="entry name" value="SUCCINYL-COA--D-CITRAMALATE COA-TRANSFERASE"/>
    <property type="match status" value="1"/>
</dbReference>
<dbReference type="PANTHER" id="PTHR48228:SF5">
    <property type="entry name" value="ALPHA-METHYLACYL-COA RACEMASE"/>
    <property type="match status" value="1"/>
</dbReference>
<dbReference type="EMBL" id="QKRW01000030">
    <property type="protein sequence ID" value="RAL61594.1"/>
    <property type="molecule type" value="Genomic_DNA"/>
</dbReference>
<dbReference type="InterPro" id="IPR003673">
    <property type="entry name" value="CoA-Trfase_fam_III"/>
</dbReference>
<evidence type="ECO:0000313" key="3">
    <source>
        <dbReference type="EMBL" id="RAL61594.1"/>
    </source>
</evidence>
<protein>
    <recommendedName>
        <fullName evidence="5">Alpha-methylacyl-CoA racemase</fullName>
    </recommendedName>
</protein>
<comment type="caution">
    <text evidence="3">The sequence shown here is derived from an EMBL/GenBank/DDBJ whole genome shotgun (WGS) entry which is preliminary data.</text>
</comment>
<proteinExistence type="inferred from homology"/>
<dbReference type="Proteomes" id="UP000249056">
    <property type="component" value="Unassembled WGS sequence"/>
</dbReference>
<evidence type="ECO:0008006" key="5">
    <source>
        <dbReference type="Google" id="ProtNLM"/>
    </source>
</evidence>
<comment type="similarity">
    <text evidence="1">Belongs to the CoA-transferase III family.</text>
</comment>
<feature type="compositionally biased region" description="Gly residues" evidence="2">
    <location>
        <begin position="370"/>
        <end position="379"/>
    </location>
</feature>
<evidence type="ECO:0000256" key="1">
    <source>
        <dbReference type="ARBA" id="ARBA00008383"/>
    </source>
</evidence>
<dbReference type="Gene3D" id="3.30.1540.10">
    <property type="entry name" value="formyl-coa transferase, domain 3"/>
    <property type="match status" value="1"/>
</dbReference>
<organism evidence="3 4">
    <name type="scientific">Monilinia fructigena</name>
    <dbReference type="NCBI Taxonomy" id="38457"/>
    <lineage>
        <taxon>Eukaryota</taxon>
        <taxon>Fungi</taxon>
        <taxon>Dikarya</taxon>
        <taxon>Ascomycota</taxon>
        <taxon>Pezizomycotina</taxon>
        <taxon>Leotiomycetes</taxon>
        <taxon>Helotiales</taxon>
        <taxon>Sclerotiniaceae</taxon>
        <taxon>Monilinia</taxon>
    </lineage>
</organism>
<dbReference type="Gene3D" id="3.40.50.10540">
    <property type="entry name" value="Crotonobetainyl-coa:carnitine coa-transferase, domain 1"/>
    <property type="match status" value="1"/>
</dbReference>